<protein>
    <submittedName>
        <fullName evidence="6">HSP20-like chaperone</fullName>
    </submittedName>
</protein>
<keyword evidence="7" id="KW-1185">Reference proteome</keyword>
<comment type="similarity">
    <text evidence="2 3">Belongs to the small heat shock protein (HSP20) family.</text>
</comment>
<feature type="compositionally biased region" description="Polar residues" evidence="4">
    <location>
        <begin position="1"/>
        <end position="12"/>
    </location>
</feature>
<feature type="domain" description="SHSP" evidence="5">
    <location>
        <begin position="32"/>
        <end position="154"/>
    </location>
</feature>
<dbReference type="PANTHER" id="PTHR11527">
    <property type="entry name" value="HEAT-SHOCK PROTEIN 20 FAMILY MEMBER"/>
    <property type="match status" value="1"/>
</dbReference>
<proteinExistence type="inferred from homology"/>
<gene>
    <name evidence="6" type="ORF">B0T19DRAFT_351340</name>
</gene>
<dbReference type="EMBL" id="JAUEPO010000001">
    <property type="protein sequence ID" value="KAK3337393.1"/>
    <property type="molecule type" value="Genomic_DNA"/>
</dbReference>
<dbReference type="InterPro" id="IPR008978">
    <property type="entry name" value="HSP20-like_chaperone"/>
</dbReference>
<evidence type="ECO:0000256" key="3">
    <source>
        <dbReference type="RuleBase" id="RU003616"/>
    </source>
</evidence>
<dbReference type="InterPro" id="IPR002068">
    <property type="entry name" value="A-crystallin/Hsp20_dom"/>
</dbReference>
<dbReference type="SUPFAM" id="SSF49764">
    <property type="entry name" value="HSP20-like chaperones"/>
    <property type="match status" value="1"/>
</dbReference>
<dbReference type="Pfam" id="PF00011">
    <property type="entry name" value="HSP20"/>
    <property type="match status" value="1"/>
</dbReference>
<evidence type="ECO:0000313" key="6">
    <source>
        <dbReference type="EMBL" id="KAK3337393.1"/>
    </source>
</evidence>
<accession>A0AAE0J5L4</accession>
<dbReference type="InterPro" id="IPR031107">
    <property type="entry name" value="Small_HSP"/>
</dbReference>
<evidence type="ECO:0000256" key="1">
    <source>
        <dbReference type="ARBA" id="ARBA00023016"/>
    </source>
</evidence>
<comment type="caution">
    <text evidence="6">The sequence shown here is derived from an EMBL/GenBank/DDBJ whole genome shotgun (WGS) entry which is preliminary data.</text>
</comment>
<reference evidence="6" key="1">
    <citation type="journal article" date="2023" name="Mol. Phylogenet. Evol.">
        <title>Genome-scale phylogeny and comparative genomics of the fungal order Sordariales.</title>
        <authorList>
            <person name="Hensen N."/>
            <person name="Bonometti L."/>
            <person name="Westerberg I."/>
            <person name="Brannstrom I.O."/>
            <person name="Guillou S."/>
            <person name="Cros-Aarteil S."/>
            <person name="Calhoun S."/>
            <person name="Haridas S."/>
            <person name="Kuo A."/>
            <person name="Mondo S."/>
            <person name="Pangilinan J."/>
            <person name="Riley R."/>
            <person name="LaButti K."/>
            <person name="Andreopoulos B."/>
            <person name="Lipzen A."/>
            <person name="Chen C."/>
            <person name="Yan M."/>
            <person name="Daum C."/>
            <person name="Ng V."/>
            <person name="Clum A."/>
            <person name="Steindorff A."/>
            <person name="Ohm R.A."/>
            <person name="Martin F."/>
            <person name="Silar P."/>
            <person name="Natvig D.O."/>
            <person name="Lalanne C."/>
            <person name="Gautier V."/>
            <person name="Ament-Velasquez S.L."/>
            <person name="Kruys A."/>
            <person name="Hutchinson M.I."/>
            <person name="Powell A.J."/>
            <person name="Barry K."/>
            <person name="Miller A.N."/>
            <person name="Grigoriev I.V."/>
            <person name="Debuchy R."/>
            <person name="Gladieux P."/>
            <person name="Hiltunen Thoren M."/>
            <person name="Johannesson H."/>
        </authorList>
    </citation>
    <scope>NUCLEOTIDE SEQUENCE</scope>
    <source>
        <strain evidence="6">SMH4131-1</strain>
    </source>
</reference>
<dbReference type="CDD" id="cd06464">
    <property type="entry name" value="ACD_sHsps-like"/>
    <property type="match status" value="1"/>
</dbReference>
<evidence type="ECO:0000259" key="5">
    <source>
        <dbReference type="PROSITE" id="PS01031"/>
    </source>
</evidence>
<feature type="region of interest" description="Disordered" evidence="4">
    <location>
        <begin position="1"/>
        <end position="41"/>
    </location>
</feature>
<dbReference type="Proteomes" id="UP001286456">
    <property type="component" value="Unassembled WGS sequence"/>
</dbReference>
<evidence type="ECO:0000256" key="4">
    <source>
        <dbReference type="SAM" id="MobiDB-lite"/>
    </source>
</evidence>
<dbReference type="AlphaFoldDB" id="A0AAE0J5L4"/>
<name>A0AAE0J5L4_9PEZI</name>
<reference evidence="6" key="2">
    <citation type="submission" date="2023-06" db="EMBL/GenBank/DDBJ databases">
        <authorList>
            <consortium name="Lawrence Berkeley National Laboratory"/>
            <person name="Haridas S."/>
            <person name="Hensen N."/>
            <person name="Bonometti L."/>
            <person name="Westerberg I."/>
            <person name="Brannstrom I.O."/>
            <person name="Guillou S."/>
            <person name="Cros-Aarteil S."/>
            <person name="Calhoun S."/>
            <person name="Kuo A."/>
            <person name="Mondo S."/>
            <person name="Pangilinan J."/>
            <person name="Riley R."/>
            <person name="Labutti K."/>
            <person name="Andreopoulos B."/>
            <person name="Lipzen A."/>
            <person name="Chen C."/>
            <person name="Yanf M."/>
            <person name="Daum C."/>
            <person name="Ng V."/>
            <person name="Clum A."/>
            <person name="Steindorff A."/>
            <person name="Ohm R."/>
            <person name="Martin F."/>
            <person name="Silar P."/>
            <person name="Natvig D."/>
            <person name="Lalanne C."/>
            <person name="Gautier V."/>
            <person name="Ament-Velasquez S.L."/>
            <person name="Kruys A."/>
            <person name="Hutchinson M.I."/>
            <person name="Powell A.J."/>
            <person name="Barry K."/>
            <person name="Miller A.N."/>
            <person name="Grigoriev I.V."/>
            <person name="Debuchy R."/>
            <person name="Gladieux P."/>
            <person name="Thoren M.H."/>
            <person name="Johannesson H."/>
        </authorList>
    </citation>
    <scope>NUCLEOTIDE SEQUENCE</scope>
    <source>
        <strain evidence="6">SMH4131-1</strain>
    </source>
</reference>
<evidence type="ECO:0000313" key="7">
    <source>
        <dbReference type="Proteomes" id="UP001286456"/>
    </source>
</evidence>
<evidence type="ECO:0000256" key="2">
    <source>
        <dbReference type="PROSITE-ProRule" id="PRU00285"/>
    </source>
</evidence>
<dbReference type="Gene3D" id="2.60.40.790">
    <property type="match status" value="1"/>
</dbReference>
<organism evidence="6 7">
    <name type="scientific">Cercophora scortea</name>
    <dbReference type="NCBI Taxonomy" id="314031"/>
    <lineage>
        <taxon>Eukaryota</taxon>
        <taxon>Fungi</taxon>
        <taxon>Dikarya</taxon>
        <taxon>Ascomycota</taxon>
        <taxon>Pezizomycotina</taxon>
        <taxon>Sordariomycetes</taxon>
        <taxon>Sordariomycetidae</taxon>
        <taxon>Sordariales</taxon>
        <taxon>Lasiosphaeriaceae</taxon>
        <taxon>Cercophora</taxon>
    </lineage>
</organism>
<keyword evidence="1" id="KW-0346">Stress response</keyword>
<sequence>MPFAQNLRSQFENLRAAHGQGPAAGNDNDNDGEEPVFTPPVDIFSTPNEWTLHVALPGAKKEDVSVNWDPEKATLVISGLVYRPGDEAFLSTLLSGERRVGLFERKIKLPPVGENEKEEVDAERITAKLEDGLLVIVVKKLEKDWTEVKKVDIE</sequence>
<dbReference type="PROSITE" id="PS01031">
    <property type="entry name" value="SHSP"/>
    <property type="match status" value="1"/>
</dbReference>